<feature type="compositionally biased region" description="Gly residues" evidence="1">
    <location>
        <begin position="170"/>
        <end position="180"/>
    </location>
</feature>
<accession>A0ABW8C0W3</accession>
<evidence type="ECO:0008006" key="4">
    <source>
        <dbReference type="Google" id="ProtNLM"/>
    </source>
</evidence>
<evidence type="ECO:0000313" key="2">
    <source>
        <dbReference type="EMBL" id="MFI9099045.1"/>
    </source>
</evidence>
<name>A0ABW8C0W3_9ACTN</name>
<organism evidence="2 3">
    <name type="scientific">Streptomyces fildesensis</name>
    <dbReference type="NCBI Taxonomy" id="375757"/>
    <lineage>
        <taxon>Bacteria</taxon>
        <taxon>Bacillati</taxon>
        <taxon>Actinomycetota</taxon>
        <taxon>Actinomycetes</taxon>
        <taxon>Kitasatosporales</taxon>
        <taxon>Streptomycetaceae</taxon>
        <taxon>Streptomyces</taxon>
    </lineage>
</organism>
<keyword evidence="3" id="KW-1185">Reference proteome</keyword>
<reference evidence="2 3" key="1">
    <citation type="submission" date="2024-10" db="EMBL/GenBank/DDBJ databases">
        <title>The Natural Products Discovery Center: Release of the First 8490 Sequenced Strains for Exploring Actinobacteria Biosynthetic Diversity.</title>
        <authorList>
            <person name="Kalkreuter E."/>
            <person name="Kautsar S.A."/>
            <person name="Yang D."/>
            <person name="Bader C.D."/>
            <person name="Teijaro C.N."/>
            <person name="Fluegel L."/>
            <person name="Davis C.M."/>
            <person name="Simpson J.R."/>
            <person name="Lauterbach L."/>
            <person name="Steele A.D."/>
            <person name="Gui C."/>
            <person name="Meng S."/>
            <person name="Li G."/>
            <person name="Viehrig K."/>
            <person name="Ye F."/>
            <person name="Su P."/>
            <person name="Kiefer A.F."/>
            <person name="Nichols A."/>
            <person name="Cepeda A.J."/>
            <person name="Yan W."/>
            <person name="Fan B."/>
            <person name="Jiang Y."/>
            <person name="Adhikari A."/>
            <person name="Zheng C.-J."/>
            <person name="Schuster L."/>
            <person name="Cowan T.M."/>
            <person name="Smanski M.J."/>
            <person name="Chevrette M.G."/>
            <person name="De Carvalho L.P.S."/>
            <person name="Shen B."/>
        </authorList>
    </citation>
    <scope>NUCLEOTIDE SEQUENCE [LARGE SCALE GENOMIC DNA]</scope>
    <source>
        <strain evidence="2 3">NPDC053399</strain>
    </source>
</reference>
<evidence type="ECO:0000313" key="3">
    <source>
        <dbReference type="Proteomes" id="UP001614394"/>
    </source>
</evidence>
<gene>
    <name evidence="2" type="ORF">ACIGXA_00860</name>
</gene>
<dbReference type="EMBL" id="JBITYG010000001">
    <property type="protein sequence ID" value="MFI9099045.1"/>
    <property type="molecule type" value="Genomic_DNA"/>
</dbReference>
<comment type="caution">
    <text evidence="2">The sequence shown here is derived from an EMBL/GenBank/DDBJ whole genome shotgun (WGS) entry which is preliminary data.</text>
</comment>
<protein>
    <recommendedName>
        <fullName evidence="4">Secreted protein</fullName>
    </recommendedName>
</protein>
<dbReference type="Proteomes" id="UP001614394">
    <property type="component" value="Unassembled WGS sequence"/>
</dbReference>
<proteinExistence type="predicted"/>
<dbReference type="RefSeq" id="WP_399643234.1">
    <property type="nucleotide sequence ID" value="NZ_JBITYG010000001.1"/>
</dbReference>
<feature type="region of interest" description="Disordered" evidence="1">
    <location>
        <begin position="150"/>
        <end position="180"/>
    </location>
</feature>
<feature type="region of interest" description="Disordered" evidence="1">
    <location>
        <begin position="114"/>
        <end position="136"/>
    </location>
</feature>
<evidence type="ECO:0000256" key="1">
    <source>
        <dbReference type="SAM" id="MobiDB-lite"/>
    </source>
</evidence>
<sequence>MIALVVAVVGALGALLTALLAHRFAARSANRAERKASYAQLNQSIRRYHDALSGYLAVPSDAVEVALRQVLEEARAANRETYAEAQMVISDAVLVSAAELIGRLNRVYSLLTPAGGEPPSGERRSEAETELAGSSADLYALRQQMRRDLGITELPLQRPAPPRPGPTRYSGGGGGSSAGP</sequence>